<dbReference type="InterPro" id="IPR025992">
    <property type="entry name" value="Haem-bd"/>
</dbReference>
<proteinExistence type="predicted"/>
<accession>A0ABX4ZR02</accession>
<dbReference type="PANTHER" id="PTHR30600">
    <property type="entry name" value="CYTOCHROME C PEROXIDASE-RELATED"/>
    <property type="match status" value="1"/>
</dbReference>
<name>A0ABX4ZR02_9PAST</name>
<dbReference type="SUPFAM" id="SSF46626">
    <property type="entry name" value="Cytochrome c"/>
    <property type="match status" value="3"/>
</dbReference>
<evidence type="ECO:0000256" key="1">
    <source>
        <dbReference type="ARBA" id="ARBA00004196"/>
    </source>
</evidence>
<dbReference type="Pfam" id="PF03150">
    <property type="entry name" value="CCP_MauG"/>
    <property type="match status" value="1"/>
</dbReference>
<dbReference type="GO" id="GO:0004601">
    <property type="term" value="F:peroxidase activity"/>
    <property type="evidence" value="ECO:0007669"/>
    <property type="project" value="UniProtKB-KW"/>
</dbReference>
<evidence type="ECO:0000259" key="8">
    <source>
        <dbReference type="PROSITE" id="PS51007"/>
    </source>
</evidence>
<dbReference type="InterPro" id="IPR004852">
    <property type="entry name" value="Di-haem_cyt_c_peroxidsae"/>
</dbReference>
<dbReference type="PROSITE" id="PS51007">
    <property type="entry name" value="CYTC"/>
    <property type="match status" value="1"/>
</dbReference>
<dbReference type="InterPro" id="IPR009056">
    <property type="entry name" value="Cyt_c-like_dom"/>
</dbReference>
<keyword evidence="10" id="KW-1185">Reference proteome</keyword>
<organism evidence="9 10">
    <name type="scientific">Avibacterium endocarditidis</name>
    <dbReference type="NCBI Taxonomy" id="380674"/>
    <lineage>
        <taxon>Bacteria</taxon>
        <taxon>Pseudomonadati</taxon>
        <taxon>Pseudomonadota</taxon>
        <taxon>Gammaproteobacteria</taxon>
        <taxon>Pasteurellales</taxon>
        <taxon>Pasteurellaceae</taxon>
        <taxon>Avibacterium</taxon>
    </lineage>
</organism>
<evidence type="ECO:0000313" key="10">
    <source>
        <dbReference type="Proteomes" id="UP000237229"/>
    </source>
</evidence>
<keyword evidence="2 6" id="KW-0349">Heme</keyword>
<dbReference type="InterPro" id="IPR036909">
    <property type="entry name" value="Cyt_c-like_dom_sf"/>
</dbReference>
<reference evidence="9 10" key="1">
    <citation type="submission" date="2018-02" db="EMBL/GenBank/DDBJ databases">
        <title>Classification genera of Pasteurellaceae by whole genome sequence comparison.</title>
        <authorList>
            <person name="Christensen H."/>
        </authorList>
    </citation>
    <scope>NUCLEOTIDE SEQUENCE [LARGE SCALE GENOMIC DNA]</scope>
    <source>
        <strain evidence="9 10">20186H4H1</strain>
    </source>
</reference>
<keyword evidence="7" id="KW-1133">Transmembrane helix</keyword>
<keyword evidence="4" id="KW-0560">Oxidoreductase</keyword>
<evidence type="ECO:0000256" key="2">
    <source>
        <dbReference type="ARBA" id="ARBA00022617"/>
    </source>
</evidence>
<keyword evidence="3 6" id="KW-0479">Metal-binding</keyword>
<feature type="domain" description="Cytochrome c" evidence="8">
    <location>
        <begin position="338"/>
        <end position="458"/>
    </location>
</feature>
<evidence type="ECO:0000256" key="7">
    <source>
        <dbReference type="SAM" id="Phobius"/>
    </source>
</evidence>
<protein>
    <submittedName>
        <fullName evidence="9">Cytochrome-c peroxidase</fullName>
    </submittedName>
</protein>
<keyword evidence="5 6" id="KW-0408">Iron</keyword>
<dbReference type="InterPro" id="IPR051395">
    <property type="entry name" value="Cytochrome_c_Peroxidase/MauG"/>
</dbReference>
<evidence type="ECO:0000313" key="9">
    <source>
        <dbReference type="EMBL" id="POY41939.1"/>
    </source>
</evidence>
<comment type="caution">
    <text evidence="9">The sequence shown here is derived from an EMBL/GenBank/DDBJ whole genome shotgun (WGS) entry which is preliminary data.</text>
</comment>
<dbReference type="Pfam" id="PF14376">
    <property type="entry name" value="Haem_bd"/>
    <property type="match status" value="1"/>
</dbReference>
<keyword evidence="7" id="KW-0812">Transmembrane</keyword>
<evidence type="ECO:0000256" key="3">
    <source>
        <dbReference type="ARBA" id="ARBA00022723"/>
    </source>
</evidence>
<evidence type="ECO:0000256" key="5">
    <source>
        <dbReference type="ARBA" id="ARBA00023004"/>
    </source>
</evidence>
<evidence type="ECO:0000256" key="4">
    <source>
        <dbReference type="ARBA" id="ARBA00023002"/>
    </source>
</evidence>
<gene>
    <name evidence="9" type="ORF">C3Z13_08925</name>
</gene>
<feature type="transmembrane region" description="Helical" evidence="7">
    <location>
        <begin position="6"/>
        <end position="26"/>
    </location>
</feature>
<comment type="subcellular location">
    <subcellularLocation>
        <location evidence="1">Cell envelope</location>
    </subcellularLocation>
</comment>
<dbReference type="RefSeq" id="WP_103855679.1">
    <property type="nucleotide sequence ID" value="NZ_PQVI01000120.1"/>
</dbReference>
<dbReference type="Gene3D" id="1.10.760.10">
    <property type="entry name" value="Cytochrome c-like domain"/>
    <property type="match status" value="2"/>
</dbReference>
<dbReference type="SMART" id="SM01235">
    <property type="entry name" value="Haem_bd"/>
    <property type="match status" value="1"/>
</dbReference>
<sequence length="478" mass="53098">MKPQSWLFTFIGASVAAYLGTVAYIHHFDKQETQRRLQESQITDPQQRVVETLLYNNGCQYCHSNNANMPFYAKLPIASSLMEKDIQQGQAHFLLDNITDYLNQPQRISAADLAKLESVIQNNEMPIHSFKMVHWGSGLNDQEKATLLDWIHKVRQEYQLPANTSGTSAERFVQPVPQSLPVNPAKVDLGNTLYHSTALSGDGTIACASCHGLNTGGVDNLATSTGIKGQKGGINAPTVYNAAFNFAQFWDGRAANLAEQAGGPPLNPVEMGAENWQQIVDNLNKDESLKQAFEKIYPEGFNEKTITTDAIAEFEKTLITPNSPFDRYLQGDENALTAAQKNGYALFHQYKCDTCHTGVNLGGQSYELMGLKADYFADRNKPLTEADDGRFAQTKNPYDKHRFKVPTLRNVALTAPYFHDANAQDLTQAVEMMLKYQSGVSLSKEQVSDIVDFLYSLTGEYQGKPLTNDNMKEQPSAN</sequence>
<keyword evidence="9" id="KW-0575">Peroxidase</keyword>
<dbReference type="EMBL" id="PQVI01000120">
    <property type="protein sequence ID" value="POY41939.1"/>
    <property type="molecule type" value="Genomic_DNA"/>
</dbReference>
<dbReference type="Proteomes" id="UP000237229">
    <property type="component" value="Unassembled WGS sequence"/>
</dbReference>
<keyword evidence="7" id="KW-0472">Membrane</keyword>
<evidence type="ECO:0000256" key="6">
    <source>
        <dbReference type="PROSITE-ProRule" id="PRU00433"/>
    </source>
</evidence>
<dbReference type="PANTHER" id="PTHR30600:SF7">
    <property type="entry name" value="CYTOCHROME C PEROXIDASE-RELATED"/>
    <property type="match status" value="1"/>
</dbReference>